<evidence type="ECO:0000256" key="1">
    <source>
        <dbReference type="SAM" id="MobiDB-lite"/>
    </source>
</evidence>
<evidence type="ECO:0000313" key="3">
    <source>
        <dbReference type="EMBL" id="CAH2109096.1"/>
    </source>
</evidence>
<accession>A0AAU9VE06</accession>
<keyword evidence="4" id="KW-1185">Reference proteome</keyword>
<evidence type="ECO:0000313" key="4">
    <source>
        <dbReference type="Proteomes" id="UP001153954"/>
    </source>
</evidence>
<dbReference type="GO" id="GO:0005524">
    <property type="term" value="F:ATP binding"/>
    <property type="evidence" value="ECO:0007669"/>
    <property type="project" value="InterPro"/>
</dbReference>
<reference evidence="3" key="1">
    <citation type="submission" date="2022-03" db="EMBL/GenBank/DDBJ databases">
        <authorList>
            <person name="Tunstrom K."/>
        </authorList>
    </citation>
    <scope>NUCLEOTIDE SEQUENCE</scope>
</reference>
<name>A0AAU9VE06_EUPED</name>
<protein>
    <recommendedName>
        <fullName evidence="2">(+)RNA virus helicase C-terminal domain-containing protein</fullName>
    </recommendedName>
</protein>
<feature type="region of interest" description="Disordered" evidence="1">
    <location>
        <begin position="50"/>
        <end position="114"/>
    </location>
</feature>
<feature type="compositionally biased region" description="Basic and acidic residues" evidence="1">
    <location>
        <begin position="10"/>
        <end position="27"/>
    </location>
</feature>
<feature type="domain" description="(+)RNA virus helicase C-terminal" evidence="2">
    <location>
        <begin position="223"/>
        <end position="546"/>
    </location>
</feature>
<sequence>MSMLSGSERLQAKAEAQKMELESRTSRDANSSSKSRLMAFAKVIQATISPKKGTRLSHLAPKPASPDERQSEALRRFISDKSPKPPQMPPVNRTRADKGQVTPPKLRPASTPQQHAENAYIEFLAITKANREVSQAICEKIMQTYQYGHEGLLEVELDEAEAAIYNNDTCQVIKGNMSGLYMAAYNTTAGFVSAVEAEGLKEGPQKFNTPKGDAVVVVARCTRVMLGDRIIEMAKTITSDPEVGDVFGSWELPALKWINGVPGCGKTTHIVGNFDEEGEIVATTTLEAAKDLKEKLTHRYGKKAKSKVRTMASILVNGFHEGVKINRLTVDEALMNHFGAIVMAARLSEAKEVVLVGDINQLPYIDRDNLFVMRYCRPNMTTHITCELSCTHRNPKDVALAINEVYKNIYSSNSIVHSLRMERFTGARIPEREDGTLYLVFTQEEKKTLLNQGYGTGRVSSVMTIHEAQGQTRERVIIVQTKARRLRIHDSVPHAVVAVTRHTKTCIYYTDDGGDAIGRFVQKAVEATSKEILEHTLKMAIQKRDTAVIENVLEQLRSLSGKTGTESDK</sequence>
<dbReference type="EMBL" id="CAKOGL010000055">
    <property type="protein sequence ID" value="CAH2109096.1"/>
    <property type="molecule type" value="Genomic_DNA"/>
</dbReference>
<dbReference type="InterPro" id="IPR027417">
    <property type="entry name" value="P-loop_NTPase"/>
</dbReference>
<dbReference type="InterPro" id="IPR027351">
    <property type="entry name" value="(+)RNA_virus_helicase_core_dom"/>
</dbReference>
<dbReference type="Proteomes" id="UP001153954">
    <property type="component" value="Unassembled WGS sequence"/>
</dbReference>
<evidence type="ECO:0000259" key="2">
    <source>
        <dbReference type="PROSITE" id="PS51657"/>
    </source>
</evidence>
<proteinExistence type="predicted"/>
<gene>
    <name evidence="3" type="ORF">EEDITHA_LOCUS22964</name>
</gene>
<organism evidence="3 4">
    <name type="scientific">Euphydryas editha</name>
    <name type="common">Edith's checkerspot</name>
    <dbReference type="NCBI Taxonomy" id="104508"/>
    <lineage>
        <taxon>Eukaryota</taxon>
        <taxon>Metazoa</taxon>
        <taxon>Ecdysozoa</taxon>
        <taxon>Arthropoda</taxon>
        <taxon>Hexapoda</taxon>
        <taxon>Insecta</taxon>
        <taxon>Pterygota</taxon>
        <taxon>Neoptera</taxon>
        <taxon>Endopterygota</taxon>
        <taxon>Lepidoptera</taxon>
        <taxon>Glossata</taxon>
        <taxon>Ditrysia</taxon>
        <taxon>Papilionoidea</taxon>
        <taxon>Nymphalidae</taxon>
        <taxon>Nymphalinae</taxon>
        <taxon>Euphydryas</taxon>
    </lineage>
</organism>
<feature type="compositionally biased region" description="Basic and acidic residues" evidence="1">
    <location>
        <begin position="65"/>
        <end position="83"/>
    </location>
</feature>
<dbReference type="Gene3D" id="3.40.50.300">
    <property type="entry name" value="P-loop containing nucleotide triphosphate hydrolases"/>
    <property type="match status" value="2"/>
</dbReference>
<dbReference type="Pfam" id="PF01443">
    <property type="entry name" value="Viral_helicase1"/>
    <property type="match status" value="1"/>
</dbReference>
<dbReference type="PROSITE" id="PS51657">
    <property type="entry name" value="PSRV_HELICASE"/>
    <property type="match status" value="1"/>
</dbReference>
<dbReference type="AlphaFoldDB" id="A0AAU9VE06"/>
<dbReference type="SUPFAM" id="SSF52540">
    <property type="entry name" value="P-loop containing nucleoside triphosphate hydrolases"/>
    <property type="match status" value="2"/>
</dbReference>
<comment type="caution">
    <text evidence="3">The sequence shown here is derived from an EMBL/GenBank/DDBJ whole genome shotgun (WGS) entry which is preliminary data.</text>
</comment>
<feature type="region of interest" description="Disordered" evidence="1">
    <location>
        <begin position="1"/>
        <end position="35"/>
    </location>
</feature>